<evidence type="ECO:0000256" key="4">
    <source>
        <dbReference type="ARBA" id="ARBA00023136"/>
    </source>
</evidence>
<dbReference type="InterPro" id="IPR023996">
    <property type="entry name" value="TonB-dep_OMP_SusC/RagA"/>
</dbReference>
<feature type="domain" description="TonB-dependent receptor plug" evidence="6">
    <location>
        <begin position="121"/>
        <end position="217"/>
    </location>
</feature>
<evidence type="ECO:0000256" key="2">
    <source>
        <dbReference type="ARBA" id="ARBA00022448"/>
    </source>
</evidence>
<dbReference type="InterPro" id="IPR036942">
    <property type="entry name" value="Beta-barrel_TonB_sf"/>
</dbReference>
<name>A0A1J5RF48_9ZZZZ</name>
<gene>
    <name evidence="7" type="primary">susC_22</name>
    <name evidence="7" type="ORF">GALL_273410</name>
</gene>
<comment type="subcellular location">
    <subcellularLocation>
        <location evidence="1">Cell outer membrane</location>
        <topology evidence="1">Multi-pass membrane protein</topology>
    </subcellularLocation>
</comment>
<organism evidence="7">
    <name type="scientific">mine drainage metagenome</name>
    <dbReference type="NCBI Taxonomy" id="410659"/>
    <lineage>
        <taxon>unclassified sequences</taxon>
        <taxon>metagenomes</taxon>
        <taxon>ecological metagenomes</taxon>
    </lineage>
</organism>
<evidence type="ECO:0000259" key="6">
    <source>
        <dbReference type="Pfam" id="PF07715"/>
    </source>
</evidence>
<keyword evidence="5" id="KW-0998">Cell outer membrane</keyword>
<dbReference type="Pfam" id="PF07715">
    <property type="entry name" value="Plug"/>
    <property type="match status" value="1"/>
</dbReference>
<keyword evidence="2" id="KW-0813">Transport</keyword>
<dbReference type="NCBIfam" id="TIGR04056">
    <property type="entry name" value="OMP_RagA_SusC"/>
    <property type="match status" value="1"/>
</dbReference>
<comment type="caution">
    <text evidence="7">The sequence shown here is derived from an EMBL/GenBank/DDBJ whole genome shotgun (WGS) entry which is preliminary data.</text>
</comment>
<keyword evidence="7" id="KW-0675">Receptor</keyword>
<proteinExistence type="predicted"/>
<dbReference type="AlphaFoldDB" id="A0A1J5RF48"/>
<dbReference type="GO" id="GO:0009279">
    <property type="term" value="C:cell outer membrane"/>
    <property type="evidence" value="ECO:0007669"/>
    <property type="project" value="UniProtKB-SubCell"/>
</dbReference>
<dbReference type="Gene3D" id="2.40.170.20">
    <property type="entry name" value="TonB-dependent receptor, beta-barrel domain"/>
    <property type="match status" value="1"/>
</dbReference>
<dbReference type="InterPro" id="IPR008969">
    <property type="entry name" value="CarboxyPept-like_regulatory"/>
</dbReference>
<evidence type="ECO:0000313" key="7">
    <source>
        <dbReference type="EMBL" id="OIQ90732.1"/>
    </source>
</evidence>
<dbReference type="InterPro" id="IPR012910">
    <property type="entry name" value="Plug_dom"/>
</dbReference>
<dbReference type="InterPro" id="IPR037066">
    <property type="entry name" value="Plug_dom_sf"/>
</dbReference>
<dbReference type="EMBL" id="MLJW01000281">
    <property type="protein sequence ID" value="OIQ90732.1"/>
    <property type="molecule type" value="Genomic_DNA"/>
</dbReference>
<evidence type="ECO:0000256" key="1">
    <source>
        <dbReference type="ARBA" id="ARBA00004571"/>
    </source>
</evidence>
<dbReference type="SUPFAM" id="SSF49464">
    <property type="entry name" value="Carboxypeptidase regulatory domain-like"/>
    <property type="match status" value="1"/>
</dbReference>
<reference evidence="7" key="1">
    <citation type="submission" date="2016-10" db="EMBL/GenBank/DDBJ databases">
        <title>Sequence of Gallionella enrichment culture.</title>
        <authorList>
            <person name="Poehlein A."/>
            <person name="Muehling M."/>
            <person name="Daniel R."/>
        </authorList>
    </citation>
    <scope>NUCLEOTIDE SEQUENCE</scope>
</reference>
<dbReference type="Pfam" id="PF13715">
    <property type="entry name" value="CarbopepD_reg_2"/>
    <property type="match status" value="1"/>
</dbReference>
<dbReference type="Gene3D" id="2.170.130.10">
    <property type="entry name" value="TonB-dependent receptor, plug domain"/>
    <property type="match status" value="1"/>
</dbReference>
<protein>
    <submittedName>
        <fullName evidence="7">TonB-dependent receptor SusC</fullName>
    </submittedName>
</protein>
<dbReference type="NCBIfam" id="TIGR04057">
    <property type="entry name" value="SusC_RagA_signa"/>
    <property type="match status" value="1"/>
</dbReference>
<keyword evidence="3" id="KW-0812">Transmembrane</keyword>
<dbReference type="Gene3D" id="2.60.40.1120">
    <property type="entry name" value="Carboxypeptidase-like, regulatory domain"/>
    <property type="match status" value="1"/>
</dbReference>
<accession>A0A1J5RF48</accession>
<dbReference type="InterPro" id="IPR023997">
    <property type="entry name" value="TonB-dep_OMP_SusC/RagA_CS"/>
</dbReference>
<dbReference type="PROSITE" id="PS52016">
    <property type="entry name" value="TONB_DEPENDENT_REC_3"/>
    <property type="match status" value="1"/>
</dbReference>
<dbReference type="InterPro" id="IPR039426">
    <property type="entry name" value="TonB-dep_rcpt-like"/>
</dbReference>
<evidence type="ECO:0000256" key="5">
    <source>
        <dbReference type="ARBA" id="ARBA00023237"/>
    </source>
</evidence>
<keyword evidence="4" id="KW-0472">Membrane</keyword>
<evidence type="ECO:0000256" key="3">
    <source>
        <dbReference type="ARBA" id="ARBA00022692"/>
    </source>
</evidence>
<dbReference type="SUPFAM" id="SSF56935">
    <property type="entry name" value="Porins"/>
    <property type="match status" value="1"/>
</dbReference>
<sequence length="1035" mass="114171">MHMKKVYLGFFLSLLLFSSATWAQNKTVTGKVVGENGAAIPNASVIAKNTKIATSANANGEFAISVPSTVKVLIISSVGFASVEEPINGRSRIEVKLNPVAENLKDVVVTALGIKRETKALGYSVQKISGESLQKVSGVDVATSLTGKVAGLLVKNSSDFGAVPDLTIRGEKPLLVIDGIAYANKTLTDISSEDIESITVLKGATASALYGNRGGQGALLITTKNGSSNKEGITIDYTTNTMFTAGFLAIPAKQAVYGRGSNNTYDKNSDNSWGTKMDGSIQNQWDPKLKAYRDYAYLPIGANNFKNFLEQGYITNNNFNVGYKKDNISLRSSLNWTENKGRYPNSTLDKYTYTFGGDFTSNKFKLSSNLSYARKSSPNLGSNGYTSYDPMYELLIWSAADFNILDYKNNYWLKPGEIQNYTYQSGDNNPYFDRYEKINKVSRDIFNADMSMSYQITDWLKATVRSGLDFYKEVGELKVSWGSQTYTGNTPVPGNQYTWNGYKTGGYVIGQNSGFSMNSDLLLTGDRSYKKFKVDYLAGATIFKKRDDNLYANTNGGIAVPGFFSIKASVQPATVTESTAAQQINSVFGRVAFSWNKMAFIEATGRNDWSSTLPASTRSYFYPSISSSFVISELLPYRTKSWLDLLKVRGSWTSSKTIPGIYAINSSFSLNNATWGTLNGATAPSNIYSKDARPESNNTFETGVQAMFLKNRFMVDVSYYSKRNFDRLANAPLTASSGYTSSYININEELTRKGWEVVLNGAVLKKKDLQINFGANWSTFKRFITKIDPKYSAKKPWVYQGARYDVLYSKAFLKDPSGNLIYNNGRLVYSSYDSKFGYTDPDWIWGINSTVRYKNFSLYVSFDGVHGGLMNTRTESYMWQAGVHPNSVTAARAADVATPGSKNFLGDGVKVTSGTVAYDALGNITADTRVFAKNDVYTTYKQYIVDLHNSSAWGGNGSSADTYSKTFFKLREISLTYQLPNKILHGIAKAASVSFIGQNVLLKAKDFKYSDPDGGTEDFADASTRYLGMNIKLTF</sequence>